<evidence type="ECO:0000313" key="2">
    <source>
        <dbReference type="Proteomes" id="UP001239111"/>
    </source>
</evidence>
<organism evidence="1 2">
    <name type="scientific">Eretmocerus hayati</name>
    <dbReference type="NCBI Taxonomy" id="131215"/>
    <lineage>
        <taxon>Eukaryota</taxon>
        <taxon>Metazoa</taxon>
        <taxon>Ecdysozoa</taxon>
        <taxon>Arthropoda</taxon>
        <taxon>Hexapoda</taxon>
        <taxon>Insecta</taxon>
        <taxon>Pterygota</taxon>
        <taxon>Neoptera</taxon>
        <taxon>Endopterygota</taxon>
        <taxon>Hymenoptera</taxon>
        <taxon>Apocrita</taxon>
        <taxon>Proctotrupomorpha</taxon>
        <taxon>Chalcidoidea</taxon>
        <taxon>Aphelinidae</taxon>
        <taxon>Aphelininae</taxon>
        <taxon>Eretmocerus</taxon>
    </lineage>
</organism>
<evidence type="ECO:0000313" key="1">
    <source>
        <dbReference type="EMBL" id="KAJ8675323.1"/>
    </source>
</evidence>
<proteinExistence type="predicted"/>
<dbReference type="EMBL" id="CM056742">
    <property type="protein sequence ID" value="KAJ8675323.1"/>
    <property type="molecule type" value="Genomic_DNA"/>
</dbReference>
<accession>A0ACC2NVU4</accession>
<name>A0ACC2NVU4_9HYME</name>
<sequence length="344" mass="38369">MPNSKFTKNDRKLSSSARTKSNILSSHVNQSSVFSGNHEKIPVSSKKIIGASFATEHQKGRIQEHATKNRGDSVNSSVKRADYRKDQSRVLQQDLRSKSMSKSDNFRGESKISNCNKSEYEAVYGSLDRKNLQQSKSVPSNFPPLHSPQSIVNVRHPLVTNSWSKQNDVNLNNGLNPTHVNGETHVEDDMNAISYHRLKPSGLSLPPFTSGPDSFSQATELTSTLLSDAGQFSQSHSLYLADQYQTYERRSYHSNGLNLSEYSENDISFSQYDGGAFVQSGHPFADVNNGQYQYQANGISQVHESQIFARNTISVANHSSTPSYATAVRSDLIPRPRLLSRFYK</sequence>
<comment type="caution">
    <text evidence="1">The sequence shown here is derived from an EMBL/GenBank/DDBJ whole genome shotgun (WGS) entry which is preliminary data.</text>
</comment>
<gene>
    <name evidence="1" type="ORF">QAD02_011109</name>
</gene>
<dbReference type="Proteomes" id="UP001239111">
    <property type="component" value="Chromosome 2"/>
</dbReference>
<protein>
    <submittedName>
        <fullName evidence="1">Uncharacterized protein</fullName>
    </submittedName>
</protein>
<keyword evidence="2" id="KW-1185">Reference proteome</keyword>
<reference evidence="1" key="1">
    <citation type="submission" date="2023-04" db="EMBL/GenBank/DDBJ databases">
        <title>A chromosome-level genome assembly of the parasitoid wasp Eretmocerus hayati.</title>
        <authorList>
            <person name="Zhong Y."/>
            <person name="Liu S."/>
            <person name="Liu Y."/>
        </authorList>
    </citation>
    <scope>NUCLEOTIDE SEQUENCE</scope>
    <source>
        <strain evidence="1">ZJU_SS_LIU_2023</strain>
    </source>
</reference>